<evidence type="ECO:0000259" key="1">
    <source>
        <dbReference type="Pfam" id="PF03749"/>
    </source>
</evidence>
<sequence length="271" mass="31257">MIVYELNNLRTVNVISRPSKICKSPYVADIIIEDQIIQAHAPSLGCCGLCEKDARVLVTPKKDTTKICKYTIQLSIFTENKKQNTQLIGINPKLAETIVENVLKLNLFTKLKVKSFKREVKILNSRFDFVGLDEEDNSFVLEVKNVPLADYIDCDRKERMKYNFDDKEANEKISYFPDGYRKKKTDVISPRALKHIQELHTITKTSKTKTYICYVIQRDDIKCFQPSNIDIIYKNAVKEAHQDGVQIIPLVVKWNIEGQCHFVTDELPVII</sequence>
<protein>
    <recommendedName>
        <fullName evidence="1">Sugar fermentation stimulation protein C-terminal domain-containing protein</fullName>
    </recommendedName>
</protein>
<dbReference type="EMBL" id="MN740881">
    <property type="protein sequence ID" value="QHU16415.1"/>
    <property type="molecule type" value="Genomic_DNA"/>
</dbReference>
<dbReference type="GO" id="GO:0003677">
    <property type="term" value="F:DNA binding"/>
    <property type="evidence" value="ECO:0007669"/>
    <property type="project" value="InterPro"/>
</dbReference>
<reference evidence="2" key="1">
    <citation type="journal article" date="2020" name="Nature">
        <title>Giant virus diversity and host interactions through global metagenomics.</title>
        <authorList>
            <person name="Schulz F."/>
            <person name="Roux S."/>
            <person name="Paez-Espino D."/>
            <person name="Jungbluth S."/>
            <person name="Walsh D.A."/>
            <person name="Denef V.J."/>
            <person name="McMahon K.D."/>
            <person name="Konstantinidis K.T."/>
            <person name="Eloe-Fadrosh E.A."/>
            <person name="Kyrpides N.C."/>
            <person name="Woyke T."/>
        </authorList>
    </citation>
    <scope>NUCLEOTIDE SEQUENCE</scope>
    <source>
        <strain evidence="2">GVMAG-S-3300011013-78</strain>
    </source>
</reference>
<feature type="domain" description="Sugar fermentation stimulation protein C-terminal" evidence="1">
    <location>
        <begin position="186"/>
        <end position="256"/>
    </location>
</feature>
<dbReference type="InterPro" id="IPR040452">
    <property type="entry name" value="SfsA_C"/>
</dbReference>
<evidence type="ECO:0000313" key="2">
    <source>
        <dbReference type="EMBL" id="QHU16415.1"/>
    </source>
</evidence>
<dbReference type="PANTHER" id="PTHR30545">
    <property type="entry name" value="SUGAR FERMENTATION STIMULATION PROTEIN A"/>
    <property type="match status" value="1"/>
</dbReference>
<proteinExistence type="predicted"/>
<dbReference type="AlphaFoldDB" id="A0A6C0KEG4"/>
<organism evidence="2">
    <name type="scientific">viral metagenome</name>
    <dbReference type="NCBI Taxonomy" id="1070528"/>
    <lineage>
        <taxon>unclassified sequences</taxon>
        <taxon>metagenomes</taxon>
        <taxon>organismal metagenomes</taxon>
    </lineage>
</organism>
<dbReference type="Pfam" id="PF03749">
    <property type="entry name" value="SfsA"/>
    <property type="match status" value="2"/>
</dbReference>
<dbReference type="InterPro" id="IPR005224">
    <property type="entry name" value="SfsA"/>
</dbReference>
<feature type="domain" description="Sugar fermentation stimulation protein C-terminal" evidence="1">
    <location>
        <begin position="94"/>
        <end position="150"/>
    </location>
</feature>
<dbReference type="PANTHER" id="PTHR30545:SF2">
    <property type="entry name" value="SUGAR FERMENTATION STIMULATION PROTEIN A"/>
    <property type="match status" value="1"/>
</dbReference>
<accession>A0A6C0KEG4</accession>
<name>A0A6C0KEG4_9ZZZZ</name>
<dbReference type="Gene3D" id="3.40.1350.60">
    <property type="match status" value="1"/>
</dbReference>